<accession>I4ED27</accession>
<keyword evidence="1" id="KW-0472">Membrane</keyword>
<dbReference type="EMBL" id="CAGS01000039">
    <property type="protein sequence ID" value="CCF82589.1"/>
    <property type="molecule type" value="Genomic_DNA"/>
</dbReference>
<evidence type="ECO:0000313" key="2">
    <source>
        <dbReference type="EMBL" id="CCF82589.1"/>
    </source>
</evidence>
<evidence type="ECO:0000256" key="1">
    <source>
        <dbReference type="SAM" id="Phobius"/>
    </source>
</evidence>
<name>I4ED27_9BACT</name>
<dbReference type="InterPro" id="IPR054188">
    <property type="entry name" value="DUF6893"/>
</dbReference>
<evidence type="ECO:0000313" key="3">
    <source>
        <dbReference type="Proteomes" id="UP000004221"/>
    </source>
</evidence>
<keyword evidence="1" id="KW-0812">Transmembrane</keyword>
<protein>
    <submittedName>
        <fullName evidence="2">Uncharacterized protein</fullName>
    </submittedName>
</protein>
<dbReference type="AlphaFoldDB" id="I4ED27"/>
<proteinExistence type="predicted"/>
<comment type="caution">
    <text evidence="2">The sequence shown here is derived from an EMBL/GenBank/DDBJ whole genome shotgun (WGS) entry which is preliminary data.</text>
</comment>
<keyword evidence="3" id="KW-1185">Reference proteome</keyword>
<keyword evidence="1" id="KW-1133">Transmembrane helix</keyword>
<organism evidence="2 3">
    <name type="scientific">Nitrolancea hollandica Lb</name>
    <dbReference type="NCBI Taxonomy" id="1129897"/>
    <lineage>
        <taxon>Bacteria</taxon>
        <taxon>Pseudomonadati</taxon>
        <taxon>Thermomicrobiota</taxon>
        <taxon>Thermomicrobia</taxon>
        <taxon>Sphaerobacterales</taxon>
        <taxon>Sphaerobacterineae</taxon>
        <taxon>Sphaerobacteraceae</taxon>
        <taxon>Nitrolancea</taxon>
    </lineage>
</organism>
<dbReference type="Pfam" id="PF21833">
    <property type="entry name" value="DUF6893"/>
    <property type="match status" value="1"/>
</dbReference>
<feature type="transmembrane region" description="Helical" evidence="1">
    <location>
        <begin position="12"/>
        <end position="33"/>
    </location>
</feature>
<sequence length="42" mass="4867">MKARSPLRNPLLVIIGFLLLIVVTGVVISWADLMRYLRIRQM</sequence>
<dbReference type="Proteomes" id="UP000004221">
    <property type="component" value="Unassembled WGS sequence"/>
</dbReference>
<gene>
    <name evidence="2" type="ORF">NITHO_1330004</name>
</gene>
<reference evidence="2 3" key="1">
    <citation type="journal article" date="2012" name="ISME J.">
        <title>Nitrification expanded: discovery, physiology and genomics of a nitrite-oxidizing bacterium from the phylum Chloroflexi.</title>
        <authorList>
            <person name="Sorokin D.Y."/>
            <person name="Lucker S."/>
            <person name="Vejmelkova D."/>
            <person name="Kostrikina N.A."/>
            <person name="Kleerebezem R."/>
            <person name="Rijpstra W.I."/>
            <person name="Damste J.S."/>
            <person name="Le Paslier D."/>
            <person name="Muyzer G."/>
            <person name="Wagner M."/>
            <person name="van Loosdrecht M.C."/>
            <person name="Daims H."/>
        </authorList>
    </citation>
    <scope>NUCLEOTIDE SEQUENCE [LARGE SCALE GENOMIC DNA]</scope>
    <source>
        <strain evidence="3">none</strain>
    </source>
</reference>
<dbReference type="RefSeq" id="WP_008474755.1">
    <property type="nucleotide sequence ID" value="NZ_CAGS01000039.1"/>
</dbReference>